<organism evidence="2 3">
    <name type="scientific">Plakobranchus ocellatus</name>
    <dbReference type="NCBI Taxonomy" id="259542"/>
    <lineage>
        <taxon>Eukaryota</taxon>
        <taxon>Metazoa</taxon>
        <taxon>Spiralia</taxon>
        <taxon>Lophotrochozoa</taxon>
        <taxon>Mollusca</taxon>
        <taxon>Gastropoda</taxon>
        <taxon>Heterobranchia</taxon>
        <taxon>Euthyneura</taxon>
        <taxon>Panpulmonata</taxon>
        <taxon>Sacoglossa</taxon>
        <taxon>Placobranchoidea</taxon>
        <taxon>Plakobranchidae</taxon>
        <taxon>Plakobranchus</taxon>
    </lineage>
</organism>
<accession>A0AAV4BU85</accession>
<evidence type="ECO:0000256" key="1">
    <source>
        <dbReference type="SAM" id="MobiDB-lite"/>
    </source>
</evidence>
<dbReference type="EMBL" id="BLXT01005315">
    <property type="protein sequence ID" value="GFO21929.1"/>
    <property type="molecule type" value="Genomic_DNA"/>
</dbReference>
<comment type="caution">
    <text evidence="2">The sequence shown here is derived from an EMBL/GenBank/DDBJ whole genome shotgun (WGS) entry which is preliminary data.</text>
</comment>
<gene>
    <name evidence="2" type="ORF">PoB_004843400</name>
</gene>
<dbReference type="Proteomes" id="UP000735302">
    <property type="component" value="Unassembled WGS sequence"/>
</dbReference>
<name>A0AAV4BU85_9GAST</name>
<sequence length="124" mass="14326">MWPVRLDEGQETSRSSRFKASRLTTRPPRIHTERNREWKKRFQRKVKERRRRRIEFFVYSQGAGSGARTRDRRVPSNLRADSQATVLPTPPKKKKEKKEEEEEEGGGGGRSGRTASATISKATT</sequence>
<evidence type="ECO:0000313" key="3">
    <source>
        <dbReference type="Proteomes" id="UP000735302"/>
    </source>
</evidence>
<proteinExistence type="predicted"/>
<feature type="region of interest" description="Disordered" evidence="1">
    <location>
        <begin position="1"/>
        <end position="124"/>
    </location>
</feature>
<evidence type="ECO:0000313" key="2">
    <source>
        <dbReference type="EMBL" id="GFO21929.1"/>
    </source>
</evidence>
<reference evidence="2 3" key="1">
    <citation type="journal article" date="2021" name="Elife">
        <title>Chloroplast acquisition without the gene transfer in kleptoplastic sea slugs, Plakobranchus ocellatus.</title>
        <authorList>
            <person name="Maeda T."/>
            <person name="Takahashi S."/>
            <person name="Yoshida T."/>
            <person name="Shimamura S."/>
            <person name="Takaki Y."/>
            <person name="Nagai Y."/>
            <person name="Toyoda A."/>
            <person name="Suzuki Y."/>
            <person name="Arimoto A."/>
            <person name="Ishii H."/>
            <person name="Satoh N."/>
            <person name="Nishiyama T."/>
            <person name="Hasebe M."/>
            <person name="Maruyama T."/>
            <person name="Minagawa J."/>
            <person name="Obokata J."/>
            <person name="Shigenobu S."/>
        </authorList>
    </citation>
    <scope>NUCLEOTIDE SEQUENCE [LARGE SCALE GENOMIC DNA]</scope>
</reference>
<feature type="compositionally biased region" description="Polar residues" evidence="1">
    <location>
        <begin position="113"/>
        <end position="124"/>
    </location>
</feature>
<dbReference type="AlphaFoldDB" id="A0AAV4BU85"/>
<feature type="compositionally biased region" description="Basic residues" evidence="1">
    <location>
        <begin position="37"/>
        <end position="53"/>
    </location>
</feature>
<protein>
    <submittedName>
        <fullName evidence="2">Uncharacterized protein</fullName>
    </submittedName>
</protein>
<keyword evidence="3" id="KW-1185">Reference proteome</keyword>